<evidence type="ECO:0000256" key="1">
    <source>
        <dbReference type="SAM" id="Phobius"/>
    </source>
</evidence>
<feature type="domain" description="YcxB-like C-terminal" evidence="2">
    <location>
        <begin position="88"/>
        <end position="146"/>
    </location>
</feature>
<keyword evidence="1" id="KW-0472">Membrane</keyword>
<dbReference type="Pfam" id="PF14317">
    <property type="entry name" value="YcxB"/>
    <property type="match status" value="1"/>
</dbReference>
<reference evidence="3 4" key="1">
    <citation type="journal article" date="2018" name="Genome Announc.">
        <title>Draft Genome Sequence of Lactococcus sp. Strain NtB2 (JCM 32569), Isolated from the Gut of the Higher Termite Nasutitermes takasagoensis.</title>
        <authorList>
            <person name="Noda S."/>
            <person name="Aihara C."/>
            <person name="Yuki M."/>
            <person name="Ohkuma M."/>
        </authorList>
    </citation>
    <scope>NUCLEOTIDE SEQUENCE [LARGE SCALE GENOMIC DNA]</scope>
    <source>
        <strain evidence="3 4">NtB2</strain>
    </source>
</reference>
<keyword evidence="4" id="KW-1185">Reference proteome</keyword>
<name>A0A2R5HH24_9LACT</name>
<organism evidence="3 4">
    <name type="scientific">Lactococcus termiticola</name>
    <dbReference type="NCBI Taxonomy" id="2169526"/>
    <lineage>
        <taxon>Bacteria</taxon>
        <taxon>Bacillati</taxon>
        <taxon>Bacillota</taxon>
        <taxon>Bacilli</taxon>
        <taxon>Lactobacillales</taxon>
        <taxon>Streptococcaceae</taxon>
        <taxon>Lactococcus</taxon>
    </lineage>
</organism>
<evidence type="ECO:0000313" key="3">
    <source>
        <dbReference type="EMBL" id="GBG97282.1"/>
    </source>
</evidence>
<proteinExistence type="predicted"/>
<evidence type="ECO:0000313" key="4">
    <source>
        <dbReference type="Proteomes" id="UP000245021"/>
    </source>
</evidence>
<feature type="transmembrane region" description="Helical" evidence="1">
    <location>
        <begin position="26"/>
        <end position="44"/>
    </location>
</feature>
<dbReference type="OrthoDB" id="2245650at2"/>
<dbReference type="RefSeq" id="WP_109246235.1">
    <property type="nucleotide sequence ID" value="NZ_BFFO01000009.1"/>
</dbReference>
<protein>
    <recommendedName>
        <fullName evidence="2">YcxB-like C-terminal domain-containing protein</fullName>
    </recommendedName>
</protein>
<feature type="transmembrane region" description="Helical" evidence="1">
    <location>
        <begin position="50"/>
        <end position="66"/>
    </location>
</feature>
<comment type="caution">
    <text evidence="3">The sequence shown here is derived from an EMBL/GenBank/DDBJ whole genome shotgun (WGS) entry which is preliminary data.</text>
</comment>
<dbReference type="Proteomes" id="UP000245021">
    <property type="component" value="Unassembled WGS sequence"/>
</dbReference>
<evidence type="ECO:0000259" key="2">
    <source>
        <dbReference type="Pfam" id="PF14317"/>
    </source>
</evidence>
<accession>A0A2R5HH24</accession>
<dbReference type="EMBL" id="BFFO01000009">
    <property type="protein sequence ID" value="GBG97282.1"/>
    <property type="molecule type" value="Genomic_DNA"/>
</dbReference>
<dbReference type="AlphaFoldDB" id="A0A2R5HH24"/>
<gene>
    <name evidence="3" type="ORF">NtB2_01421</name>
</gene>
<sequence>MQFELEGSFELEDYRQMTKGDMKQRYVSNALLCLIVSISCYIVLFRSLLFAIAIFVVVYFIRIFRVRKMLTKNYASNKLLNLSRRYIFDDKELSQESELGQTIYRPDLIHKVVYDKETIMLYMGSNQAIFLKKDWLKTGSWEDFTAYIKESWDIKK</sequence>
<dbReference type="InterPro" id="IPR025588">
    <property type="entry name" value="YcxB-like_C"/>
</dbReference>
<keyword evidence="1" id="KW-1133">Transmembrane helix</keyword>
<keyword evidence="1" id="KW-0812">Transmembrane</keyword>